<feature type="region of interest" description="Disordered" evidence="1">
    <location>
        <begin position="1"/>
        <end position="28"/>
    </location>
</feature>
<sequence length="84" mass="8908">MLSEPGDGASPAKETAGPPRSASRNNSKLCRFFTVTEVRVGCRRHVPAANEGGTTDTKTPSLYGTEFFALGSPPKEIPNQKAES</sequence>
<accession>A0A1M4XYB6</accession>
<reference evidence="3" key="1">
    <citation type="submission" date="2016-11" db="EMBL/GenBank/DDBJ databases">
        <authorList>
            <person name="Varghese N."/>
            <person name="Submissions S."/>
        </authorList>
    </citation>
    <scope>NUCLEOTIDE SEQUENCE [LARGE SCALE GENOMIC DNA]</scope>
    <source>
        <strain evidence="3">DSM 12395</strain>
    </source>
</reference>
<dbReference type="STRING" id="1121429.SAMN02745133_01567"/>
<gene>
    <name evidence="2" type="ORF">SAMN02745133_01567</name>
</gene>
<dbReference type="Proteomes" id="UP000184148">
    <property type="component" value="Unassembled WGS sequence"/>
</dbReference>
<protein>
    <submittedName>
        <fullName evidence="2">Uncharacterized protein</fullName>
    </submittedName>
</protein>
<proteinExistence type="predicted"/>
<evidence type="ECO:0000256" key="1">
    <source>
        <dbReference type="SAM" id="MobiDB-lite"/>
    </source>
</evidence>
<dbReference type="AlphaFoldDB" id="A0A1M4XYB6"/>
<evidence type="ECO:0000313" key="3">
    <source>
        <dbReference type="Proteomes" id="UP000184148"/>
    </source>
</evidence>
<evidence type="ECO:0000313" key="2">
    <source>
        <dbReference type="EMBL" id="SHE98232.1"/>
    </source>
</evidence>
<name>A0A1M4XYB6_9FIRM</name>
<organism evidence="2 3">
    <name type="scientific">Desulforamulus putei DSM 12395</name>
    <dbReference type="NCBI Taxonomy" id="1121429"/>
    <lineage>
        <taxon>Bacteria</taxon>
        <taxon>Bacillati</taxon>
        <taxon>Bacillota</taxon>
        <taxon>Clostridia</taxon>
        <taxon>Eubacteriales</taxon>
        <taxon>Peptococcaceae</taxon>
        <taxon>Desulforamulus</taxon>
    </lineage>
</organism>
<keyword evidence="3" id="KW-1185">Reference proteome</keyword>
<dbReference type="EMBL" id="FQUY01000009">
    <property type="protein sequence ID" value="SHE98232.1"/>
    <property type="molecule type" value="Genomic_DNA"/>
</dbReference>